<dbReference type="Proteomes" id="UP000827889">
    <property type="component" value="Chromosome 8"/>
</dbReference>
<proteinExistence type="predicted"/>
<organism evidence="1 2">
    <name type="scientific">Rhodamnia argentea</name>
    <dbReference type="NCBI Taxonomy" id="178133"/>
    <lineage>
        <taxon>Eukaryota</taxon>
        <taxon>Viridiplantae</taxon>
        <taxon>Streptophyta</taxon>
        <taxon>Embryophyta</taxon>
        <taxon>Tracheophyta</taxon>
        <taxon>Spermatophyta</taxon>
        <taxon>Magnoliopsida</taxon>
        <taxon>eudicotyledons</taxon>
        <taxon>Gunneridae</taxon>
        <taxon>Pentapetalae</taxon>
        <taxon>rosids</taxon>
        <taxon>malvids</taxon>
        <taxon>Myrtales</taxon>
        <taxon>Myrtaceae</taxon>
        <taxon>Myrtoideae</taxon>
        <taxon>Myrteae</taxon>
        <taxon>Australasian group</taxon>
        <taxon>Rhodamnia</taxon>
    </lineage>
</organism>
<protein>
    <submittedName>
        <fullName evidence="2">Uncharacterized protein LOC115736726</fullName>
    </submittedName>
</protein>
<sequence length="186" mass="20508">MKKEHSCRIGYIVHEADRESSGVRSPKGKFVKNGRRQLLFKTEANRISTCNGFNLLGFRGIDELGKSPNTIALIVANNASDSTSRVSRKKGSINIYFQSTYWGRCPPKRCCADDAPRTGTLPLEYEAVTGLPELPQSLSHHWRGRALMMEVSFPALNIARISAQGFSVGIGKESIVGQVKYCACIN</sequence>
<accession>A0A8B8NQH9</accession>
<dbReference type="AlphaFoldDB" id="A0A8B8NQH9"/>
<gene>
    <name evidence="2" type="primary">LOC115736726</name>
</gene>
<dbReference type="KEGG" id="rarg:115736726"/>
<evidence type="ECO:0000313" key="1">
    <source>
        <dbReference type="Proteomes" id="UP000827889"/>
    </source>
</evidence>
<dbReference type="RefSeq" id="XP_030524414.1">
    <property type="nucleotide sequence ID" value="XM_030668554.2"/>
</dbReference>
<evidence type="ECO:0000313" key="2">
    <source>
        <dbReference type="RefSeq" id="XP_030524414.1"/>
    </source>
</evidence>
<keyword evidence="1" id="KW-1185">Reference proteome</keyword>
<dbReference type="GeneID" id="115736726"/>
<name>A0A8B8NQH9_9MYRT</name>
<reference evidence="2" key="1">
    <citation type="submission" date="2025-08" db="UniProtKB">
        <authorList>
            <consortium name="RefSeq"/>
        </authorList>
    </citation>
    <scope>IDENTIFICATION</scope>
    <source>
        <tissue evidence="2">Leaf</tissue>
    </source>
</reference>